<dbReference type="Pfam" id="PF11377">
    <property type="entry name" value="DUF3180"/>
    <property type="match status" value="1"/>
</dbReference>
<feature type="transmembrane region" description="Helical" evidence="2">
    <location>
        <begin position="47"/>
        <end position="66"/>
    </location>
</feature>
<dbReference type="InterPro" id="IPR021517">
    <property type="entry name" value="DUF3180"/>
</dbReference>
<evidence type="ECO:0000256" key="2">
    <source>
        <dbReference type="SAM" id="Phobius"/>
    </source>
</evidence>
<feature type="transmembrane region" description="Helical" evidence="2">
    <location>
        <begin position="87"/>
        <end position="113"/>
    </location>
</feature>
<feature type="region of interest" description="Disordered" evidence="1">
    <location>
        <begin position="151"/>
        <end position="173"/>
    </location>
</feature>
<keyword evidence="4" id="KW-1185">Reference proteome</keyword>
<reference evidence="3 4" key="1">
    <citation type="submission" date="2019-07" db="EMBL/GenBank/DDBJ databases">
        <authorList>
            <person name="Zhou L.-Y."/>
        </authorList>
    </citation>
    <scope>NUCLEOTIDE SEQUENCE [LARGE SCALE GENOMIC DNA]</scope>
    <source>
        <strain evidence="3 4">YIM 101269</strain>
    </source>
</reference>
<evidence type="ECO:0000313" key="4">
    <source>
        <dbReference type="Proteomes" id="UP000317638"/>
    </source>
</evidence>
<dbReference type="AlphaFoldDB" id="A0A553K1K7"/>
<dbReference type="EMBL" id="VKKG01000002">
    <property type="protein sequence ID" value="TRY18565.1"/>
    <property type="molecule type" value="Genomic_DNA"/>
</dbReference>
<protein>
    <submittedName>
        <fullName evidence="3">DUF3180 domain-containing protein</fullName>
    </submittedName>
</protein>
<proteinExistence type="predicted"/>
<feature type="compositionally biased region" description="Acidic residues" evidence="1">
    <location>
        <begin position="152"/>
        <end position="162"/>
    </location>
</feature>
<keyword evidence="2" id="KW-1133">Transmembrane helix</keyword>
<dbReference type="OrthoDB" id="3729896at2"/>
<organism evidence="3 4">
    <name type="scientific">Tessaracoccus rhinocerotis</name>
    <dbReference type="NCBI Taxonomy" id="1689449"/>
    <lineage>
        <taxon>Bacteria</taxon>
        <taxon>Bacillati</taxon>
        <taxon>Actinomycetota</taxon>
        <taxon>Actinomycetes</taxon>
        <taxon>Propionibacteriales</taxon>
        <taxon>Propionibacteriaceae</taxon>
        <taxon>Tessaracoccus</taxon>
    </lineage>
</organism>
<evidence type="ECO:0000313" key="3">
    <source>
        <dbReference type="EMBL" id="TRY18565.1"/>
    </source>
</evidence>
<accession>A0A553K1K7</accession>
<feature type="transmembrane region" description="Helical" evidence="2">
    <location>
        <begin position="20"/>
        <end position="41"/>
    </location>
</feature>
<dbReference type="RefSeq" id="WP_143937461.1">
    <property type="nucleotide sequence ID" value="NZ_VKKG01000002.1"/>
</dbReference>
<sequence>MAEHPEPPRPKLGLTTFRQVLVAALSGALLAAFLLSIYDLLEGFPPVVPWTVPAILVVMAVAAWIYSRGLSRRVAERSVSGVEAVRALAIAKSAIMAGAVLAGMHAVYVGRWIGQLDAAQPAQRVLLGSVTLVTAILFTGAGHLLEKACVTPDDEDEDEDPGEGQGQAGRHAE</sequence>
<gene>
    <name evidence="3" type="ORF">FOJ82_05400</name>
</gene>
<comment type="caution">
    <text evidence="3">The sequence shown here is derived from an EMBL/GenBank/DDBJ whole genome shotgun (WGS) entry which is preliminary data.</text>
</comment>
<name>A0A553K1K7_9ACTN</name>
<evidence type="ECO:0000256" key="1">
    <source>
        <dbReference type="SAM" id="MobiDB-lite"/>
    </source>
</evidence>
<dbReference type="Proteomes" id="UP000317638">
    <property type="component" value="Unassembled WGS sequence"/>
</dbReference>
<keyword evidence="2" id="KW-0472">Membrane</keyword>
<feature type="transmembrane region" description="Helical" evidence="2">
    <location>
        <begin position="125"/>
        <end position="145"/>
    </location>
</feature>
<keyword evidence="2" id="KW-0812">Transmembrane</keyword>